<proteinExistence type="predicted"/>
<sequence>MDGTSISLKAQRKSLRVVWGALKLVAPPPLEKSSLLPINHGSSSHHEKKDQSGKKTGHYVKVMAANTEGGKVKGLTYLHKIPTPTLSSPYTRVLLCHVLNISSTINSETVEKCIELFFYLDSFQA</sequence>
<accession>A0AAV4V8N9</accession>
<feature type="region of interest" description="Disordered" evidence="1">
    <location>
        <begin position="31"/>
        <end position="55"/>
    </location>
</feature>
<protein>
    <submittedName>
        <fullName evidence="2">Uncharacterized protein</fullName>
    </submittedName>
</protein>
<evidence type="ECO:0000313" key="3">
    <source>
        <dbReference type="Proteomes" id="UP001054945"/>
    </source>
</evidence>
<evidence type="ECO:0000256" key="1">
    <source>
        <dbReference type="SAM" id="MobiDB-lite"/>
    </source>
</evidence>
<feature type="compositionally biased region" description="Basic and acidic residues" evidence="1">
    <location>
        <begin position="44"/>
        <end position="53"/>
    </location>
</feature>
<keyword evidence="3" id="KW-1185">Reference proteome</keyword>
<evidence type="ECO:0000313" key="2">
    <source>
        <dbReference type="EMBL" id="GIY66388.1"/>
    </source>
</evidence>
<organism evidence="2 3">
    <name type="scientific">Caerostris extrusa</name>
    <name type="common">Bark spider</name>
    <name type="synonym">Caerostris bankana</name>
    <dbReference type="NCBI Taxonomy" id="172846"/>
    <lineage>
        <taxon>Eukaryota</taxon>
        <taxon>Metazoa</taxon>
        <taxon>Ecdysozoa</taxon>
        <taxon>Arthropoda</taxon>
        <taxon>Chelicerata</taxon>
        <taxon>Arachnida</taxon>
        <taxon>Araneae</taxon>
        <taxon>Araneomorphae</taxon>
        <taxon>Entelegynae</taxon>
        <taxon>Araneoidea</taxon>
        <taxon>Araneidae</taxon>
        <taxon>Caerostris</taxon>
    </lineage>
</organism>
<gene>
    <name evidence="2" type="ORF">CEXT_6861</name>
</gene>
<dbReference type="EMBL" id="BPLR01014111">
    <property type="protein sequence ID" value="GIY66388.1"/>
    <property type="molecule type" value="Genomic_DNA"/>
</dbReference>
<name>A0AAV4V8N9_CAEEX</name>
<dbReference type="Proteomes" id="UP001054945">
    <property type="component" value="Unassembled WGS sequence"/>
</dbReference>
<reference evidence="2 3" key="1">
    <citation type="submission" date="2021-06" db="EMBL/GenBank/DDBJ databases">
        <title>Caerostris extrusa draft genome.</title>
        <authorList>
            <person name="Kono N."/>
            <person name="Arakawa K."/>
        </authorList>
    </citation>
    <scope>NUCLEOTIDE SEQUENCE [LARGE SCALE GENOMIC DNA]</scope>
</reference>
<dbReference type="AlphaFoldDB" id="A0AAV4V8N9"/>
<comment type="caution">
    <text evidence="2">The sequence shown here is derived from an EMBL/GenBank/DDBJ whole genome shotgun (WGS) entry which is preliminary data.</text>
</comment>